<dbReference type="PANTHER" id="PTHR48081">
    <property type="entry name" value="AB HYDROLASE SUPERFAMILY PROTEIN C4A8.06C"/>
    <property type="match status" value="1"/>
</dbReference>
<dbReference type="Proteomes" id="UP000005332">
    <property type="component" value="Unassembled WGS sequence"/>
</dbReference>
<organism evidence="4 5">
    <name type="scientific">Cutibacterium avidum ATCC 25577</name>
    <dbReference type="NCBI Taxonomy" id="997355"/>
    <lineage>
        <taxon>Bacteria</taxon>
        <taxon>Bacillati</taxon>
        <taxon>Actinomycetota</taxon>
        <taxon>Actinomycetes</taxon>
        <taxon>Propionibacteriales</taxon>
        <taxon>Propionibacteriaceae</taxon>
        <taxon>Cutibacterium</taxon>
    </lineage>
</organism>
<evidence type="ECO:0000313" key="5">
    <source>
        <dbReference type="Proteomes" id="UP000005332"/>
    </source>
</evidence>
<feature type="transmembrane region" description="Helical" evidence="2">
    <location>
        <begin position="63"/>
        <end position="84"/>
    </location>
</feature>
<dbReference type="InterPro" id="IPR049492">
    <property type="entry name" value="BD-FAE-like_dom"/>
</dbReference>
<dbReference type="PROSITE" id="PS51257">
    <property type="entry name" value="PROKAR_LIPOPROTEIN"/>
    <property type="match status" value="1"/>
</dbReference>
<keyword evidence="2" id="KW-0472">Membrane</keyword>
<dbReference type="AlphaFoldDB" id="G4CZP9"/>
<keyword evidence="2" id="KW-0812">Transmembrane</keyword>
<dbReference type="SUPFAM" id="SSF53474">
    <property type="entry name" value="alpha/beta-Hydrolases"/>
    <property type="match status" value="1"/>
</dbReference>
<dbReference type="InterPro" id="IPR050300">
    <property type="entry name" value="GDXG_lipolytic_enzyme"/>
</dbReference>
<keyword evidence="2" id="KW-1133">Transmembrane helix</keyword>
<feature type="transmembrane region" description="Helical" evidence="2">
    <location>
        <begin position="125"/>
        <end position="148"/>
    </location>
</feature>
<dbReference type="Gene3D" id="3.40.50.1820">
    <property type="entry name" value="alpha/beta hydrolase"/>
    <property type="match status" value="1"/>
</dbReference>
<dbReference type="GO" id="GO:0004806">
    <property type="term" value="F:triacylglycerol lipase activity"/>
    <property type="evidence" value="ECO:0007669"/>
    <property type="project" value="UniProtKB-EC"/>
</dbReference>
<dbReference type="PATRIC" id="fig|997355.3.peg.1892"/>
<evidence type="ECO:0000313" key="4">
    <source>
        <dbReference type="EMBL" id="EGY76968.1"/>
    </source>
</evidence>
<feature type="domain" description="BD-FAE-like" evidence="3">
    <location>
        <begin position="187"/>
        <end position="379"/>
    </location>
</feature>
<evidence type="ECO:0000259" key="3">
    <source>
        <dbReference type="Pfam" id="PF20434"/>
    </source>
</evidence>
<dbReference type="Pfam" id="PF20434">
    <property type="entry name" value="BD-FAE"/>
    <property type="match status" value="1"/>
</dbReference>
<dbReference type="HOGENOM" id="CLU_012494_4_9_11"/>
<feature type="transmembrane region" description="Helical" evidence="2">
    <location>
        <begin position="96"/>
        <end position="118"/>
    </location>
</feature>
<sequence length="428" mass="44843">MRKDSSQHVLTHAAMACPSPASVCLIRIVTDPSCTMIPPTTALEYGGRVADTKGSRHSWLRTASGLVGLVLAVPVLAWSVAAILPSHHALTLVSSVLAGSLAVPALVIAAIALILALLGRGGLRMTAVVISVMALIIPTSVTASTTWVTDRAGGWINVFSAAAVSSMADHPDETVRYGSGPDETAQIYRPRNHDAPVLVDIHGGGWNTNATMPATLRWFSDHGWLVIRPSYTLASKGHPTWDIAPKQVACAWAWSLSHAKELGGDPSRVSIMGDSAGGGMAINLAYGAASGKLTSSCGPVRAPKSVLALYPTVDVAAVQSVTTLGAGNAATKYTGGTPQQFPDRYRAVNSSTWITAKAPPTMVIQGNHDTFVPPSSVRDFVARARQAGADITHVQLPMLNHAFDAQARNSLGFQAVTSLGQTFLSEHQ</sequence>
<reference evidence="4 5" key="1">
    <citation type="submission" date="2011-06" db="EMBL/GenBank/DDBJ databases">
        <authorList>
            <person name="Muzny D."/>
            <person name="Qin X."/>
            <person name="Deng J."/>
            <person name="Jiang H."/>
            <person name="Liu Y."/>
            <person name="Qu J."/>
            <person name="Song X.-Z."/>
            <person name="Zhang L."/>
            <person name="Thornton R."/>
            <person name="Coyle M."/>
            <person name="Francisco L."/>
            <person name="Jackson L."/>
            <person name="Javaid M."/>
            <person name="Korchina V."/>
            <person name="Kovar C."/>
            <person name="Mata R."/>
            <person name="Mathew T."/>
            <person name="Ngo R."/>
            <person name="Nguyen L."/>
            <person name="Nguyen N."/>
            <person name="Okwuonu G."/>
            <person name="Ongeri F."/>
            <person name="Pham C."/>
            <person name="Simmons D."/>
            <person name="Wilczek-Boney K."/>
            <person name="Hale W."/>
            <person name="Jakkamsetti A."/>
            <person name="Pham P."/>
            <person name="Ruth R."/>
            <person name="San Lucas F."/>
            <person name="Warren J."/>
            <person name="Zhang J."/>
            <person name="Zhao Z."/>
            <person name="Zhou C."/>
            <person name="Zhu D."/>
            <person name="Lee S."/>
            <person name="Bess C."/>
            <person name="Blankenburg K."/>
            <person name="Forbes L."/>
            <person name="Fu Q."/>
            <person name="Gubbala S."/>
            <person name="Hirani K."/>
            <person name="Jayaseelan J.C."/>
            <person name="Lara F."/>
            <person name="Munidasa M."/>
            <person name="Palculict T."/>
            <person name="Patil S."/>
            <person name="Pu L.-L."/>
            <person name="Saada N."/>
            <person name="Tang L."/>
            <person name="Weissenberger G."/>
            <person name="Zhu Y."/>
            <person name="Hemphill L."/>
            <person name="Shang Y."/>
            <person name="Youmans B."/>
            <person name="Ayvaz T."/>
            <person name="Ross M."/>
            <person name="Santibanez J."/>
            <person name="Aqrawi P."/>
            <person name="Gross S."/>
            <person name="Joshi V."/>
            <person name="Fowler G."/>
            <person name="Nazareth L."/>
            <person name="Reid J."/>
            <person name="Worley K."/>
            <person name="Petrosino J."/>
            <person name="Highlander S."/>
            <person name="Gibbs R."/>
        </authorList>
    </citation>
    <scope>NUCLEOTIDE SEQUENCE [LARGE SCALE GENOMIC DNA]</scope>
    <source>
        <strain evidence="4 5">ATCC 25577</strain>
    </source>
</reference>
<name>G4CZP9_9ACTN</name>
<keyword evidence="5" id="KW-1185">Reference proteome</keyword>
<keyword evidence="1 4" id="KW-0378">Hydrolase</keyword>
<dbReference type="InterPro" id="IPR029058">
    <property type="entry name" value="AB_hydrolase_fold"/>
</dbReference>
<evidence type="ECO:0000256" key="2">
    <source>
        <dbReference type="SAM" id="Phobius"/>
    </source>
</evidence>
<protein>
    <submittedName>
        <fullName evidence="4">Lipase</fullName>
        <ecNumber evidence="4">3.1.1.3</ecNumber>
    </submittedName>
</protein>
<accession>G4CZP9</accession>
<dbReference type="EMBL" id="AGBA01000015">
    <property type="protein sequence ID" value="EGY76968.1"/>
    <property type="molecule type" value="Genomic_DNA"/>
</dbReference>
<evidence type="ECO:0000256" key="1">
    <source>
        <dbReference type="ARBA" id="ARBA00022801"/>
    </source>
</evidence>
<dbReference type="EC" id="3.1.1.3" evidence="4"/>
<comment type="caution">
    <text evidence="4">The sequence shown here is derived from an EMBL/GenBank/DDBJ whole genome shotgun (WGS) entry which is preliminary data.</text>
</comment>
<gene>
    <name evidence="4" type="ORF">HMPREF9153_1921</name>
</gene>
<proteinExistence type="predicted"/>